<keyword evidence="2" id="KW-0342">GTP-binding</keyword>
<dbReference type="InterPro" id="IPR020849">
    <property type="entry name" value="Small_GTPase_Ras-type"/>
</dbReference>
<keyword evidence="5" id="KW-1185">Reference proteome</keyword>
<feature type="region of interest" description="Disordered" evidence="3">
    <location>
        <begin position="217"/>
        <end position="243"/>
    </location>
</feature>
<dbReference type="InterPro" id="IPR027417">
    <property type="entry name" value="P-loop_NTPase"/>
</dbReference>
<dbReference type="Gene3D" id="3.40.50.300">
    <property type="entry name" value="P-loop containing nucleotide triphosphate hydrolases"/>
    <property type="match status" value="1"/>
</dbReference>
<proteinExistence type="predicted"/>
<dbReference type="PRINTS" id="PR00449">
    <property type="entry name" value="RASTRNSFRMNG"/>
</dbReference>
<dbReference type="EMBL" id="JAADJZ010000005">
    <property type="protein sequence ID" value="KAF2875245.1"/>
    <property type="molecule type" value="Genomic_DNA"/>
</dbReference>
<name>A0A7C8MUF3_9PLEO</name>
<evidence type="ECO:0000313" key="5">
    <source>
        <dbReference type="Proteomes" id="UP000481861"/>
    </source>
</evidence>
<keyword evidence="4" id="KW-0378">Hydrolase</keyword>
<dbReference type="GO" id="GO:0016020">
    <property type="term" value="C:membrane"/>
    <property type="evidence" value="ECO:0007669"/>
    <property type="project" value="InterPro"/>
</dbReference>
<feature type="compositionally biased region" description="Basic and acidic residues" evidence="3">
    <location>
        <begin position="217"/>
        <end position="240"/>
    </location>
</feature>
<dbReference type="GO" id="GO:0003924">
    <property type="term" value="F:GTPase activity"/>
    <property type="evidence" value="ECO:0007669"/>
    <property type="project" value="InterPro"/>
</dbReference>
<evidence type="ECO:0000313" key="4">
    <source>
        <dbReference type="EMBL" id="KAF2875245.1"/>
    </source>
</evidence>
<dbReference type="Pfam" id="PF00071">
    <property type="entry name" value="Ras"/>
    <property type="match status" value="1"/>
</dbReference>
<dbReference type="SMART" id="SM00175">
    <property type="entry name" value="RAB"/>
    <property type="match status" value="1"/>
</dbReference>
<dbReference type="GO" id="GO:0007165">
    <property type="term" value="P:signal transduction"/>
    <property type="evidence" value="ECO:0007669"/>
    <property type="project" value="InterPro"/>
</dbReference>
<dbReference type="Proteomes" id="UP000481861">
    <property type="component" value="Unassembled WGS sequence"/>
</dbReference>
<dbReference type="OrthoDB" id="10002389at2759"/>
<dbReference type="SMART" id="SM00173">
    <property type="entry name" value="RAS"/>
    <property type="match status" value="1"/>
</dbReference>
<evidence type="ECO:0000256" key="3">
    <source>
        <dbReference type="SAM" id="MobiDB-lite"/>
    </source>
</evidence>
<dbReference type="PANTHER" id="PTHR24070">
    <property type="entry name" value="RAS, DI-RAS, AND RHEB FAMILY MEMBERS OF SMALL GTPASE SUPERFAMILY"/>
    <property type="match status" value="1"/>
</dbReference>
<evidence type="ECO:0000256" key="1">
    <source>
        <dbReference type="ARBA" id="ARBA00022741"/>
    </source>
</evidence>
<dbReference type="PROSITE" id="PS51421">
    <property type="entry name" value="RAS"/>
    <property type="match status" value="1"/>
</dbReference>
<dbReference type="InterPro" id="IPR001806">
    <property type="entry name" value="Small_GTPase"/>
</dbReference>
<reference evidence="4 5" key="1">
    <citation type="submission" date="2020-01" db="EMBL/GenBank/DDBJ databases">
        <authorList>
            <consortium name="DOE Joint Genome Institute"/>
            <person name="Haridas S."/>
            <person name="Albert R."/>
            <person name="Binder M."/>
            <person name="Bloem J."/>
            <person name="Labutti K."/>
            <person name="Salamov A."/>
            <person name="Andreopoulos B."/>
            <person name="Baker S.E."/>
            <person name="Barry K."/>
            <person name="Bills G."/>
            <person name="Bluhm B.H."/>
            <person name="Cannon C."/>
            <person name="Castanera R."/>
            <person name="Culley D.E."/>
            <person name="Daum C."/>
            <person name="Ezra D."/>
            <person name="Gonzalez J.B."/>
            <person name="Henrissat B."/>
            <person name="Kuo A."/>
            <person name="Liang C."/>
            <person name="Lipzen A."/>
            <person name="Lutzoni F."/>
            <person name="Magnuson J."/>
            <person name="Mondo S."/>
            <person name="Nolan M."/>
            <person name="Ohm R."/>
            <person name="Pangilinan J."/>
            <person name="Park H.-J.H."/>
            <person name="Ramirez L."/>
            <person name="Alfaro M."/>
            <person name="Sun H."/>
            <person name="Tritt A."/>
            <person name="Yoshinaga Y."/>
            <person name="Zwiers L.-H.L."/>
            <person name="Turgeon B.G."/>
            <person name="Goodwin S.B."/>
            <person name="Spatafora J.W."/>
            <person name="Crous P.W."/>
            <person name="Grigoriev I.V."/>
        </authorList>
    </citation>
    <scope>NUCLEOTIDE SEQUENCE [LARGE SCALE GENOMIC DNA]</scope>
    <source>
        <strain evidence="4 5">CBS 611.86</strain>
    </source>
</reference>
<protein>
    <submittedName>
        <fullName evidence="4">P-loop containing nucleoside triphosphate hydrolase protein</fullName>
    </submittedName>
</protein>
<gene>
    <name evidence="4" type="ORF">BDV95DRAFT_564648</name>
</gene>
<organism evidence="4 5">
    <name type="scientific">Massariosphaeria phaeospora</name>
    <dbReference type="NCBI Taxonomy" id="100035"/>
    <lineage>
        <taxon>Eukaryota</taxon>
        <taxon>Fungi</taxon>
        <taxon>Dikarya</taxon>
        <taxon>Ascomycota</taxon>
        <taxon>Pezizomycotina</taxon>
        <taxon>Dothideomycetes</taxon>
        <taxon>Pleosporomycetidae</taxon>
        <taxon>Pleosporales</taxon>
        <taxon>Pleosporales incertae sedis</taxon>
        <taxon>Massariosphaeria</taxon>
    </lineage>
</organism>
<dbReference type="PROSITE" id="PS51419">
    <property type="entry name" value="RAB"/>
    <property type="match status" value="1"/>
</dbReference>
<evidence type="ECO:0000256" key="2">
    <source>
        <dbReference type="ARBA" id="ARBA00023134"/>
    </source>
</evidence>
<sequence length="260" mass="28987">MPPPHRSIVVLGESAVGKTCFTDIFIQNTHFAFYDPTLLHTSCAALTLDDDANLPWDLYLTDISSTIFREDPRDLPLNFLTFKTLLERADGVVLLYDITSLPSFTHVTTSGLAVVAANRRAVRKEDGAAYPEAAGQRFGCVLVGTKADLVESGEGRRQVGMEDARAWALGKGWNAFEVDTKKREQVVEVLREVVRSVMRAEKLDREGVEEAAIRTEEAERMRLENEEAKREDTNNNKERSMFAALGDSVKRVIPKAKSGR</sequence>
<keyword evidence="1" id="KW-0547">Nucleotide-binding</keyword>
<dbReference type="GO" id="GO:0005525">
    <property type="term" value="F:GTP binding"/>
    <property type="evidence" value="ECO:0007669"/>
    <property type="project" value="UniProtKB-KW"/>
</dbReference>
<comment type="caution">
    <text evidence="4">The sequence shown here is derived from an EMBL/GenBank/DDBJ whole genome shotgun (WGS) entry which is preliminary data.</text>
</comment>
<dbReference type="SUPFAM" id="SSF52540">
    <property type="entry name" value="P-loop containing nucleoside triphosphate hydrolases"/>
    <property type="match status" value="1"/>
</dbReference>
<accession>A0A7C8MUF3</accession>
<dbReference type="AlphaFoldDB" id="A0A7C8MUF3"/>